<dbReference type="InterPro" id="IPR021856">
    <property type="entry name" value="DUF3465"/>
</dbReference>
<accession>A0A3S5BVX9</accession>
<dbReference type="Pfam" id="PF11948">
    <property type="entry name" value="DUF3465"/>
    <property type="match status" value="1"/>
</dbReference>
<sequence length="159" mass="17722">MKKIRIWLALAVVVLIGYQQWQQQQTPPAQLSWPSVQAPAIGGGNAGGPAETILQTAFERQQSDIQIQGSGIVSKTLPDDNKGSRHQRFILKLSSGQTLLVAHNIDLAPKIEGLKKGDKVEFFGEYEWSERGGVIHWTHHDPKGRHPDGWLKHNGVMYQ</sequence>
<dbReference type="EMBL" id="LR134516">
    <property type="protein sequence ID" value="VEJ21618.1"/>
    <property type="molecule type" value="Genomic_DNA"/>
</dbReference>
<evidence type="ECO:0000313" key="2">
    <source>
        <dbReference type="Proteomes" id="UP000268229"/>
    </source>
</evidence>
<protein>
    <submittedName>
        <fullName evidence="1">Protein of uncharacterized function (DUF3465)</fullName>
    </submittedName>
</protein>
<gene>
    <name evidence="1" type="ORF">NCTC12227_01360</name>
</gene>
<evidence type="ECO:0000313" key="1">
    <source>
        <dbReference type="EMBL" id="VEJ21618.1"/>
    </source>
</evidence>
<dbReference type="OrthoDB" id="195616at2"/>
<name>A0A3S5BVX9_9NEIS</name>
<keyword evidence="2" id="KW-1185">Reference proteome</keyword>
<organism evidence="1 2">
    <name type="scientific">Neisseria animaloris</name>
    <dbReference type="NCBI Taxonomy" id="326522"/>
    <lineage>
        <taxon>Bacteria</taxon>
        <taxon>Pseudomonadati</taxon>
        <taxon>Pseudomonadota</taxon>
        <taxon>Betaproteobacteria</taxon>
        <taxon>Neisseriales</taxon>
        <taxon>Neisseriaceae</taxon>
        <taxon>Neisseria</taxon>
    </lineage>
</organism>
<dbReference type="KEGG" id="nani:NCTC12227_01360"/>
<dbReference type="AlphaFoldDB" id="A0A3S5BVX9"/>
<dbReference type="RefSeq" id="WP_126304819.1">
    <property type="nucleotide sequence ID" value="NZ_LR134516.1"/>
</dbReference>
<dbReference type="STRING" id="326522.BWD08_05985"/>
<reference evidence="1 2" key="1">
    <citation type="submission" date="2018-12" db="EMBL/GenBank/DDBJ databases">
        <authorList>
            <consortium name="Pathogen Informatics"/>
        </authorList>
    </citation>
    <scope>NUCLEOTIDE SEQUENCE [LARGE SCALE GENOMIC DNA]</scope>
    <source>
        <strain evidence="1 2">NCTC12227</strain>
    </source>
</reference>
<proteinExistence type="predicted"/>
<dbReference type="Proteomes" id="UP000268229">
    <property type="component" value="Chromosome"/>
</dbReference>